<reference evidence="2" key="1">
    <citation type="submission" date="2020-11" db="EMBL/GenBank/DDBJ databases">
        <title>Isolation and identification of active actinomycetes.</title>
        <authorList>
            <person name="Yu B."/>
        </authorList>
    </citation>
    <scope>NUCLEOTIDE SEQUENCE</scope>
    <source>
        <strain evidence="2">NEAU-YB345</strain>
    </source>
</reference>
<evidence type="ECO:0000313" key="2">
    <source>
        <dbReference type="EMBL" id="MBF9071228.1"/>
    </source>
</evidence>
<evidence type="ECO:0000256" key="1">
    <source>
        <dbReference type="SAM" id="MobiDB-lite"/>
    </source>
</evidence>
<dbReference type="EMBL" id="JADPRT010000011">
    <property type="protein sequence ID" value="MBF9071228.1"/>
    <property type="molecule type" value="Genomic_DNA"/>
</dbReference>
<name>A0A931BBK4_9ACTN</name>
<sequence>MIVHTRPLTPPLLRDLLALATSAWDQDSVQAFLDASGWTPADGEGVDTGSGHHLVPDDPDWSSAAQRGFHLPFATAGDGDEEVELPGWERESGRDAFDAAWRAACAVVSGELGPAEVTLPVEGTAWQLAAWRAGESTAVVVAQGEEFTSYGELDMAALWLLRHPADAAWPDSAGCYAWLLGEG</sequence>
<gene>
    <name evidence="2" type="ORF">I2501_24735</name>
</gene>
<dbReference type="RefSeq" id="WP_196196401.1">
    <property type="nucleotide sequence ID" value="NZ_JADPRT010000011.1"/>
</dbReference>
<accession>A0A931BBK4</accession>
<protein>
    <submittedName>
        <fullName evidence="2">Uncharacterized protein</fullName>
    </submittedName>
</protein>
<dbReference type="Proteomes" id="UP000657385">
    <property type="component" value="Unassembled WGS sequence"/>
</dbReference>
<evidence type="ECO:0000313" key="3">
    <source>
        <dbReference type="Proteomes" id="UP000657385"/>
    </source>
</evidence>
<dbReference type="AlphaFoldDB" id="A0A931BBK4"/>
<organism evidence="2 3">
    <name type="scientific">Streptacidiphilus fuscans</name>
    <dbReference type="NCBI Taxonomy" id="2789292"/>
    <lineage>
        <taxon>Bacteria</taxon>
        <taxon>Bacillati</taxon>
        <taxon>Actinomycetota</taxon>
        <taxon>Actinomycetes</taxon>
        <taxon>Kitasatosporales</taxon>
        <taxon>Streptomycetaceae</taxon>
        <taxon>Streptacidiphilus</taxon>
    </lineage>
</organism>
<comment type="caution">
    <text evidence="2">The sequence shown here is derived from an EMBL/GenBank/DDBJ whole genome shotgun (WGS) entry which is preliminary data.</text>
</comment>
<proteinExistence type="predicted"/>
<feature type="region of interest" description="Disordered" evidence="1">
    <location>
        <begin position="40"/>
        <end position="61"/>
    </location>
</feature>
<keyword evidence="3" id="KW-1185">Reference proteome</keyword>